<name>A0A9Q1ES89_SYNKA</name>
<organism evidence="1 2">
    <name type="scientific">Synaphobranchus kaupii</name>
    <name type="common">Kaup's arrowtooth eel</name>
    <dbReference type="NCBI Taxonomy" id="118154"/>
    <lineage>
        <taxon>Eukaryota</taxon>
        <taxon>Metazoa</taxon>
        <taxon>Chordata</taxon>
        <taxon>Craniata</taxon>
        <taxon>Vertebrata</taxon>
        <taxon>Euteleostomi</taxon>
        <taxon>Actinopterygii</taxon>
        <taxon>Neopterygii</taxon>
        <taxon>Teleostei</taxon>
        <taxon>Anguilliformes</taxon>
        <taxon>Synaphobranchidae</taxon>
        <taxon>Synaphobranchus</taxon>
    </lineage>
</organism>
<evidence type="ECO:0000313" key="1">
    <source>
        <dbReference type="EMBL" id="KAJ8344093.1"/>
    </source>
</evidence>
<gene>
    <name evidence="1" type="ORF">SKAU_G00314220</name>
</gene>
<comment type="caution">
    <text evidence="1">The sequence shown here is derived from an EMBL/GenBank/DDBJ whole genome shotgun (WGS) entry which is preliminary data.</text>
</comment>
<evidence type="ECO:0000313" key="2">
    <source>
        <dbReference type="Proteomes" id="UP001152622"/>
    </source>
</evidence>
<reference evidence="1" key="1">
    <citation type="journal article" date="2023" name="Science">
        <title>Genome structures resolve the early diversification of teleost fishes.</title>
        <authorList>
            <person name="Parey E."/>
            <person name="Louis A."/>
            <person name="Montfort J."/>
            <person name="Bouchez O."/>
            <person name="Roques C."/>
            <person name="Iampietro C."/>
            <person name="Lluch J."/>
            <person name="Castinel A."/>
            <person name="Donnadieu C."/>
            <person name="Desvignes T."/>
            <person name="Floi Bucao C."/>
            <person name="Jouanno E."/>
            <person name="Wen M."/>
            <person name="Mejri S."/>
            <person name="Dirks R."/>
            <person name="Jansen H."/>
            <person name="Henkel C."/>
            <person name="Chen W.J."/>
            <person name="Zahm M."/>
            <person name="Cabau C."/>
            <person name="Klopp C."/>
            <person name="Thompson A.W."/>
            <person name="Robinson-Rechavi M."/>
            <person name="Braasch I."/>
            <person name="Lecointre G."/>
            <person name="Bobe J."/>
            <person name="Postlethwait J.H."/>
            <person name="Berthelot C."/>
            <person name="Roest Crollius H."/>
            <person name="Guiguen Y."/>
        </authorList>
    </citation>
    <scope>NUCLEOTIDE SEQUENCE</scope>
    <source>
        <strain evidence="1">WJC10195</strain>
    </source>
</reference>
<dbReference type="AlphaFoldDB" id="A0A9Q1ES89"/>
<keyword evidence="2" id="KW-1185">Reference proteome</keyword>
<dbReference type="EMBL" id="JAINUF010000013">
    <property type="protein sequence ID" value="KAJ8344093.1"/>
    <property type="molecule type" value="Genomic_DNA"/>
</dbReference>
<sequence length="99" mass="10907">MRRPVPPAKTRGGGKRTLAANKNVRLGAANEEAGFQVPGSSWTWKSVTYFKLEVPLEEPTQKRAAQREVDKRAGFGETGTVSRVSVALGDEVIRTQRLR</sequence>
<proteinExistence type="predicted"/>
<protein>
    <submittedName>
        <fullName evidence="1">Uncharacterized protein</fullName>
    </submittedName>
</protein>
<accession>A0A9Q1ES89</accession>
<dbReference type="Proteomes" id="UP001152622">
    <property type="component" value="Chromosome 13"/>
</dbReference>